<name>A0A0D1YP88_9EURO</name>
<reference evidence="11 12" key="1">
    <citation type="submission" date="2015-01" db="EMBL/GenBank/DDBJ databases">
        <title>The Genome Sequence of Exophiala spinifera CBS89968.</title>
        <authorList>
            <consortium name="The Broad Institute Genomics Platform"/>
            <person name="Cuomo C."/>
            <person name="de Hoog S."/>
            <person name="Gorbushina A."/>
            <person name="Stielow B."/>
            <person name="Teixiera M."/>
            <person name="Abouelleil A."/>
            <person name="Chapman S.B."/>
            <person name="Priest M."/>
            <person name="Young S.K."/>
            <person name="Wortman J."/>
            <person name="Nusbaum C."/>
            <person name="Birren B."/>
        </authorList>
    </citation>
    <scope>NUCLEOTIDE SEQUENCE [LARGE SCALE GENOMIC DNA]</scope>
    <source>
        <strain evidence="11 12">CBS 89968</strain>
    </source>
</reference>
<evidence type="ECO:0000256" key="7">
    <source>
        <dbReference type="ARBA" id="ARBA00023098"/>
    </source>
</evidence>
<keyword evidence="12" id="KW-1185">Reference proteome</keyword>
<dbReference type="Gene3D" id="3.40.50.720">
    <property type="entry name" value="NAD(P)-binding Rossmann-like Domain"/>
    <property type="match status" value="2"/>
</dbReference>
<dbReference type="PANTHER" id="PTHR45024">
    <property type="entry name" value="DEHYDROGENASES, SHORT CHAIN"/>
    <property type="match status" value="1"/>
</dbReference>
<gene>
    <name evidence="11" type="ORF">PV08_04167</name>
</gene>
<dbReference type="FunFam" id="3.40.50.720:FF:000084">
    <property type="entry name" value="Short-chain dehydrogenase reductase"/>
    <property type="match status" value="2"/>
</dbReference>
<evidence type="ECO:0000256" key="6">
    <source>
        <dbReference type="ARBA" id="ARBA00023002"/>
    </source>
</evidence>
<dbReference type="Pfam" id="PF22622">
    <property type="entry name" value="MFE-2_hydrat-2_N"/>
    <property type="match status" value="1"/>
</dbReference>
<dbReference type="RefSeq" id="XP_016237192.1">
    <property type="nucleotide sequence ID" value="XM_016378515.1"/>
</dbReference>
<dbReference type="AlphaFoldDB" id="A0A0D1YP88"/>
<dbReference type="GeneID" id="27331250"/>
<dbReference type="VEuPathDB" id="FungiDB:PV08_04167"/>
<dbReference type="Gene3D" id="3.10.129.10">
    <property type="entry name" value="Hotdog Thioesterase"/>
    <property type="match status" value="2"/>
</dbReference>
<keyword evidence="6" id="KW-0560">Oxidoreductase</keyword>
<comment type="similarity">
    <text evidence="3">Belongs to the short-chain dehydrogenases/reductases (SDR) family.</text>
</comment>
<keyword evidence="8" id="KW-0576">Peroxisome</keyword>
<organism evidence="11 12">
    <name type="scientific">Exophiala spinifera</name>
    <dbReference type="NCBI Taxonomy" id="91928"/>
    <lineage>
        <taxon>Eukaryota</taxon>
        <taxon>Fungi</taxon>
        <taxon>Dikarya</taxon>
        <taxon>Ascomycota</taxon>
        <taxon>Pezizomycotina</taxon>
        <taxon>Eurotiomycetes</taxon>
        <taxon>Chaetothyriomycetidae</taxon>
        <taxon>Chaetothyriales</taxon>
        <taxon>Herpotrichiellaceae</taxon>
        <taxon>Exophiala</taxon>
    </lineage>
</organism>
<protein>
    <recommendedName>
        <fullName evidence="10">Ketoreductase domain-containing protein</fullName>
    </recommendedName>
</protein>
<dbReference type="InterPro" id="IPR029069">
    <property type="entry name" value="HotDog_dom_sf"/>
</dbReference>
<dbReference type="UniPathway" id="UPA00659"/>
<dbReference type="Proteomes" id="UP000053328">
    <property type="component" value="Unassembled WGS sequence"/>
</dbReference>
<comment type="subcellular location">
    <subcellularLocation>
        <location evidence="1">Peroxisome</location>
    </subcellularLocation>
</comment>
<proteinExistence type="inferred from homology"/>
<evidence type="ECO:0000256" key="8">
    <source>
        <dbReference type="ARBA" id="ARBA00023140"/>
    </source>
</evidence>
<evidence type="ECO:0000256" key="9">
    <source>
        <dbReference type="ARBA" id="ARBA00023239"/>
    </source>
</evidence>
<keyword evidence="5" id="KW-0521">NADP</keyword>
<keyword evidence="7" id="KW-0443">Lipid metabolism</keyword>
<dbReference type="InterPro" id="IPR051687">
    <property type="entry name" value="Peroxisomal_Beta-Oxidation"/>
</dbReference>
<keyword evidence="4" id="KW-0276">Fatty acid metabolism</keyword>
<dbReference type="InterPro" id="IPR002539">
    <property type="entry name" value="MaoC-like_dom"/>
</dbReference>
<dbReference type="GO" id="GO:0004300">
    <property type="term" value="F:enoyl-CoA hydratase activity"/>
    <property type="evidence" value="ECO:0007669"/>
    <property type="project" value="UniProtKB-ARBA"/>
</dbReference>
<dbReference type="InterPro" id="IPR054357">
    <property type="entry name" value="MFE-2_N"/>
</dbReference>
<dbReference type="PRINTS" id="PR00080">
    <property type="entry name" value="SDRFAMILY"/>
</dbReference>
<dbReference type="PROSITE" id="PS00061">
    <property type="entry name" value="ADH_SHORT"/>
    <property type="match status" value="1"/>
</dbReference>
<dbReference type="InterPro" id="IPR002347">
    <property type="entry name" value="SDR_fam"/>
</dbReference>
<dbReference type="InterPro" id="IPR036291">
    <property type="entry name" value="NAD(P)-bd_dom_sf"/>
</dbReference>
<dbReference type="SMART" id="SM00822">
    <property type="entry name" value="PKS_KR"/>
    <property type="match status" value="1"/>
</dbReference>
<evidence type="ECO:0000313" key="12">
    <source>
        <dbReference type="Proteomes" id="UP000053328"/>
    </source>
</evidence>
<dbReference type="CDD" id="cd05353">
    <property type="entry name" value="hydroxyacyl-CoA-like_DH_SDR_c-like"/>
    <property type="match status" value="2"/>
</dbReference>
<evidence type="ECO:0000256" key="3">
    <source>
        <dbReference type="ARBA" id="ARBA00006484"/>
    </source>
</evidence>
<comment type="pathway">
    <text evidence="2">Lipid metabolism; fatty acid beta-oxidation.</text>
</comment>
<dbReference type="GO" id="GO:0006635">
    <property type="term" value="P:fatty acid beta-oxidation"/>
    <property type="evidence" value="ECO:0007669"/>
    <property type="project" value="UniProtKB-UniPathway"/>
</dbReference>
<sequence length="903" mass="97627">MGALRYDGQVAIVTGAGNGLGKQYALYLGSRGAKVVVNDIGGRLDGKESGKVDSRVADDVVKEIRDAGGIAVASYDPVQQGHLIVKTAVDAFGRVDILINNAGILRDVTLRNMKQEDWDLVIDVHVHGAYKTTRAAWPHMRKQRYGRIINTSSAAGLYGNFGQSNYAAAKLALVGFTKTLAKEGAKYNITSNVLAPAAASRMTQTVWAQDLLEVMKPDWVVPLVGVLVHEQCRETGAIFAAGAGHYSKIRWQRSKGFLANPESLTADVILEHWDKVVDPNCAEHTDGGGQIFQLLEKASSLPPLTSGADKKISFENRVVLVTGGGAGLGRVYSLHFAKLGARVVVNDLKNADRVASEITSSGGHALALEMSVEQGETIVRRVMDTYGRIDIVINNAGILRDKAFTNMSDDEWYSVLSTHLRGTYSITRAVFPVMLSQKYGRIVNITSRSGIYGSFGQANYAAAKCGIAGFTKTVAREGVKYNIVVNAVAPIAGTNMTRTVWSEENVRRMNADYVAPLLAALCSEKPPATGQIFETGGGWIGHTRWQRARGVDFEPQNGVPSVEQIAEAFSEICNFDNGKADNPDTPSEGSKYTMGNAMKSPKVAGMSQENSANRKYIAKIQKALTQKATPTFYTYNDRDVILYNISLGAHRTDLDLVYENSPNFQVLPTFGIVPTYGSLVSVKDIVPNFDQRMLLHGEQFLEIKRFPIPTSGTLKTESSLIEVVDKGNAALIRRGATTFDSSGKPLFVNESVVFIRGSGGFGGQKKASDRGAITAVNTPPSRAPDRVVKEKTSDDLVALYRLMGDRNPLHIDPTFSAAGGFPTPILHGLATFGISAKHVYQAYGPFKNIKVRFSGTVLPGQTIVTKMWKEGGKIVYLVEVEETGKGCITNAAAELLEGVSSKL</sequence>
<evidence type="ECO:0000256" key="5">
    <source>
        <dbReference type="ARBA" id="ARBA00022857"/>
    </source>
</evidence>
<evidence type="ECO:0000259" key="10">
    <source>
        <dbReference type="SMART" id="SM00822"/>
    </source>
</evidence>
<evidence type="ECO:0000256" key="1">
    <source>
        <dbReference type="ARBA" id="ARBA00004275"/>
    </source>
</evidence>
<dbReference type="STRING" id="91928.A0A0D1YP88"/>
<dbReference type="PRINTS" id="PR00081">
    <property type="entry name" value="GDHRDH"/>
</dbReference>
<dbReference type="GO" id="GO:0005777">
    <property type="term" value="C:peroxisome"/>
    <property type="evidence" value="ECO:0007669"/>
    <property type="project" value="UniProtKB-SubCell"/>
</dbReference>
<dbReference type="Pfam" id="PF00106">
    <property type="entry name" value="adh_short"/>
    <property type="match status" value="2"/>
</dbReference>
<dbReference type="SUPFAM" id="SSF51735">
    <property type="entry name" value="NAD(P)-binding Rossmann-fold domains"/>
    <property type="match status" value="2"/>
</dbReference>
<keyword evidence="9" id="KW-0456">Lyase</keyword>
<evidence type="ECO:0000256" key="2">
    <source>
        <dbReference type="ARBA" id="ARBA00005005"/>
    </source>
</evidence>
<dbReference type="OrthoDB" id="3592703at2759"/>
<dbReference type="InterPro" id="IPR057326">
    <property type="entry name" value="KR_dom"/>
</dbReference>
<feature type="domain" description="Ketoreductase" evidence="10">
    <location>
        <begin position="317"/>
        <end position="494"/>
    </location>
</feature>
<dbReference type="Pfam" id="PF01575">
    <property type="entry name" value="MaoC_dehydratas"/>
    <property type="match status" value="1"/>
</dbReference>
<accession>A0A0D1YP88</accession>
<dbReference type="GO" id="GO:0016491">
    <property type="term" value="F:oxidoreductase activity"/>
    <property type="evidence" value="ECO:0007669"/>
    <property type="project" value="UniProtKB-KW"/>
</dbReference>
<evidence type="ECO:0000256" key="4">
    <source>
        <dbReference type="ARBA" id="ARBA00022832"/>
    </source>
</evidence>
<dbReference type="PANTHER" id="PTHR45024:SF2">
    <property type="entry name" value="SCP2 DOMAIN-CONTAINING PROTEIN"/>
    <property type="match status" value="1"/>
</dbReference>
<dbReference type="EMBL" id="KN847494">
    <property type="protein sequence ID" value="KIW16976.1"/>
    <property type="molecule type" value="Genomic_DNA"/>
</dbReference>
<dbReference type="HOGENOM" id="CLU_010194_18_0_1"/>
<evidence type="ECO:0000313" key="11">
    <source>
        <dbReference type="EMBL" id="KIW16976.1"/>
    </source>
</evidence>
<dbReference type="CDD" id="cd03448">
    <property type="entry name" value="HDE_HSD"/>
    <property type="match status" value="1"/>
</dbReference>
<dbReference type="SUPFAM" id="SSF54637">
    <property type="entry name" value="Thioesterase/thiol ester dehydrase-isomerase"/>
    <property type="match status" value="2"/>
</dbReference>
<dbReference type="InterPro" id="IPR020904">
    <property type="entry name" value="Sc_DH/Rdtase_CS"/>
</dbReference>